<keyword evidence="2" id="KW-0732">Signal</keyword>
<dbReference type="InterPro" id="IPR036249">
    <property type="entry name" value="Thioredoxin-like_sf"/>
</dbReference>
<evidence type="ECO:0000256" key="1">
    <source>
        <dbReference type="SAM" id="MobiDB-lite"/>
    </source>
</evidence>
<gene>
    <name evidence="4" type="ORF">EII35_08885</name>
</gene>
<dbReference type="AlphaFoldDB" id="A0A3P1WRN5"/>
<comment type="caution">
    <text evidence="4">The sequence shown here is derived from an EMBL/GenBank/DDBJ whole genome shotgun (WGS) entry which is preliminary data.</text>
</comment>
<dbReference type="Proteomes" id="UP000280935">
    <property type="component" value="Unassembled WGS sequence"/>
</dbReference>
<organism evidence="4 5">
    <name type="scientific">Arachnia propionica</name>
    <dbReference type="NCBI Taxonomy" id="1750"/>
    <lineage>
        <taxon>Bacteria</taxon>
        <taxon>Bacillati</taxon>
        <taxon>Actinomycetota</taxon>
        <taxon>Actinomycetes</taxon>
        <taxon>Propionibacteriales</taxon>
        <taxon>Propionibacteriaceae</taxon>
        <taxon>Arachnia</taxon>
    </lineage>
</organism>
<feature type="chain" id="PRO_5039126417" evidence="2">
    <location>
        <begin position="22"/>
        <end position="174"/>
    </location>
</feature>
<dbReference type="OrthoDB" id="9790194at2"/>
<evidence type="ECO:0000313" key="4">
    <source>
        <dbReference type="EMBL" id="RRD49274.1"/>
    </source>
</evidence>
<name>A0A3P1WRN5_9ACTN</name>
<dbReference type="Pfam" id="PF00085">
    <property type="entry name" value="Thioredoxin"/>
    <property type="match status" value="1"/>
</dbReference>
<sequence>MKKYLAPVAVAALLCLAGCSAGSPTEAMSPADRMSPTAMAPSDAMSPSGAMTPGDHMSPSDAMTGDAMAAPARFVTWEDYEASRSSFADSKVVLFFNAKWCPACKAIVGDLTADPNRIPEGTTVVSVDYDDHTDLRQQYKVTTQHTFVAVDDKQQEIRKWSSTSTDALLKELQG</sequence>
<dbReference type="EMBL" id="RQYT01000019">
    <property type="protein sequence ID" value="RRD49274.1"/>
    <property type="molecule type" value="Genomic_DNA"/>
</dbReference>
<evidence type="ECO:0000313" key="5">
    <source>
        <dbReference type="Proteomes" id="UP000280935"/>
    </source>
</evidence>
<dbReference type="InterPro" id="IPR013766">
    <property type="entry name" value="Thioredoxin_domain"/>
</dbReference>
<evidence type="ECO:0000259" key="3">
    <source>
        <dbReference type="PROSITE" id="PS51352"/>
    </source>
</evidence>
<dbReference type="SUPFAM" id="SSF52833">
    <property type="entry name" value="Thioredoxin-like"/>
    <property type="match status" value="1"/>
</dbReference>
<dbReference type="PROSITE" id="PS51352">
    <property type="entry name" value="THIOREDOXIN_2"/>
    <property type="match status" value="1"/>
</dbReference>
<evidence type="ECO:0000256" key="2">
    <source>
        <dbReference type="SAM" id="SignalP"/>
    </source>
</evidence>
<feature type="region of interest" description="Disordered" evidence="1">
    <location>
        <begin position="24"/>
        <end position="63"/>
    </location>
</feature>
<feature type="domain" description="Thioredoxin" evidence="3">
    <location>
        <begin position="34"/>
        <end position="174"/>
    </location>
</feature>
<feature type="signal peptide" evidence="2">
    <location>
        <begin position="1"/>
        <end position="21"/>
    </location>
</feature>
<dbReference type="Gene3D" id="3.40.30.10">
    <property type="entry name" value="Glutaredoxin"/>
    <property type="match status" value="1"/>
</dbReference>
<dbReference type="CDD" id="cd02947">
    <property type="entry name" value="TRX_family"/>
    <property type="match status" value="1"/>
</dbReference>
<accession>A0A3P1WRN5</accession>
<proteinExistence type="predicted"/>
<reference evidence="4 5" key="1">
    <citation type="submission" date="2018-11" db="EMBL/GenBank/DDBJ databases">
        <title>Genomes From Bacteria Associated with the Canine Oral Cavity: a Test Case for Automated Genome-Based Taxonomic Assignment.</title>
        <authorList>
            <person name="Coil D.A."/>
            <person name="Jospin G."/>
            <person name="Darling A.E."/>
            <person name="Wallis C."/>
            <person name="Davis I.J."/>
            <person name="Harris S."/>
            <person name="Eisen J.A."/>
            <person name="Holcombe L.J."/>
            <person name="O'Flynn C."/>
        </authorList>
    </citation>
    <scope>NUCLEOTIDE SEQUENCE [LARGE SCALE GENOMIC DNA]</scope>
    <source>
        <strain evidence="4 5">OH2822_COT-296</strain>
    </source>
</reference>
<protein>
    <submittedName>
        <fullName evidence="4">Thioredoxin</fullName>
    </submittedName>
</protein>
<dbReference type="RefSeq" id="WP_125228114.1">
    <property type="nucleotide sequence ID" value="NZ_RQYT01000019.1"/>
</dbReference>